<comment type="cofactor">
    <cofactor evidence="1">
        <name>Mg(2+)</name>
        <dbReference type="ChEBI" id="CHEBI:18420"/>
    </cofactor>
</comment>
<proteinExistence type="predicted"/>
<dbReference type="SUPFAM" id="SSF48576">
    <property type="entry name" value="Terpenoid synthases"/>
    <property type="match status" value="1"/>
</dbReference>
<feature type="domain" description="Terpene synthase N-terminal" evidence="4">
    <location>
        <begin position="255"/>
        <end position="461"/>
    </location>
</feature>
<gene>
    <name evidence="5" type="ORF">FEM48_Zijuj09G0039900</name>
</gene>
<dbReference type="SFLD" id="SFLDG01605">
    <property type="entry name" value="Terpene_Cyclase_Like_1_N-term"/>
    <property type="match status" value="1"/>
</dbReference>
<evidence type="ECO:0000259" key="4">
    <source>
        <dbReference type="Pfam" id="PF01397"/>
    </source>
</evidence>
<keyword evidence="3" id="KW-0460">Magnesium</keyword>
<sequence length="722" mass="83256">MRKTHYLFHIGVWSFGTKDKRGNLEFHTKCNAISKPRTQEYASVLQNGLPVIKWPEIVEDDIEGEARKIGRRNEIKERVESIKSKLASMDDGEISVSAYDTAWVALVEDIHGSGTPQFPSSLQWIANNQLPDGSWGDCEIFSAHDRIINTLACVVALKSWNVHPDKCHKGMEFLKENISRLRNENTEHMPIGFEVAFPSLLEIARKIDLQIPDDSPILQEIYAKRDLKLTRIPRDIMHRVPTTLLHSLEGMAGLDWEKLLKLQSRDGSFLFSPSSTAFALMETKDLNCFKYLNNAVQKFNGGVPNVYPVDLFEHIWVVDRLQRLGISRFFEPEIKECIDYVSRYWTDKGICWARNSEVRDIDDTAMAFKLLRLHGRKVSADVFENFKKGDEFFCFAGQSSQAVTGMFNLFRASQLLFPGEKILEDAKYFSSKFLRQKQASNELLDKWIIMKDLPGEVGYALEVPWYASLPRVETRFYIQQYGAEHDVWIGKTLYRMANVSNNEYLELAKLDYNNCQAVHSEEWDKMQRWYSECKLGDFGLSRRSLLMAYFLAVANIFEAERVTERLAWAKTSALIHTIASQFHIQQTTRTAFVNEFRTSNNMRDYVISRRWNTNKKGHGLVKALLGTLNHLSLDTLIEHGQDICGQLRQAWEKWLLKWEEAGDSHQGEAELLVQTLNLSAGRTITEGQVSSNPQYEQLFNITNRVCGALRIYQTQKHRQVNY</sequence>
<evidence type="ECO:0000256" key="1">
    <source>
        <dbReference type="ARBA" id="ARBA00001946"/>
    </source>
</evidence>
<dbReference type="SFLD" id="SFLDG01014">
    <property type="entry name" value="Terpene_Cyclase_Like_1_N-term"/>
    <property type="match status" value="1"/>
</dbReference>
<dbReference type="GO" id="GO:0010333">
    <property type="term" value="F:terpene synthase activity"/>
    <property type="evidence" value="ECO:0007669"/>
    <property type="project" value="InterPro"/>
</dbReference>
<dbReference type="EMBL" id="JAEACU010000009">
    <property type="protein sequence ID" value="KAH7517222.1"/>
    <property type="molecule type" value="Genomic_DNA"/>
</dbReference>
<dbReference type="Proteomes" id="UP000813462">
    <property type="component" value="Unassembled WGS sequence"/>
</dbReference>
<dbReference type="InterPro" id="IPR050148">
    <property type="entry name" value="Terpene_synthase-like"/>
</dbReference>
<dbReference type="InterPro" id="IPR008949">
    <property type="entry name" value="Isoprenoid_synthase_dom_sf"/>
</dbReference>
<evidence type="ECO:0000313" key="5">
    <source>
        <dbReference type="EMBL" id="KAH7517222.1"/>
    </source>
</evidence>
<dbReference type="PANTHER" id="PTHR31739">
    <property type="entry name" value="ENT-COPALYL DIPHOSPHATE SYNTHASE, CHLOROPLASTIC"/>
    <property type="match status" value="1"/>
</dbReference>
<dbReference type="InterPro" id="IPR001906">
    <property type="entry name" value="Terpene_synth_N"/>
</dbReference>
<comment type="caution">
    <text evidence="5">The sequence shown here is derived from an EMBL/GenBank/DDBJ whole genome shotgun (WGS) entry which is preliminary data.</text>
</comment>
<reference evidence="5" key="1">
    <citation type="journal article" date="2021" name="Front. Plant Sci.">
        <title>Chromosome-Scale Genome Assembly for Chinese Sour Jujube and Insights Into Its Genome Evolution and Domestication Signature.</title>
        <authorList>
            <person name="Shen L.-Y."/>
            <person name="Luo H."/>
            <person name="Wang X.-L."/>
            <person name="Wang X.-M."/>
            <person name="Qiu X.-J."/>
            <person name="Liu H."/>
            <person name="Zhou S.-S."/>
            <person name="Jia K.-H."/>
            <person name="Nie S."/>
            <person name="Bao Y.-T."/>
            <person name="Zhang R.-G."/>
            <person name="Yun Q.-Z."/>
            <person name="Chai Y.-H."/>
            <person name="Lu J.-Y."/>
            <person name="Li Y."/>
            <person name="Zhao S.-W."/>
            <person name="Mao J.-F."/>
            <person name="Jia S.-G."/>
            <person name="Mao Y.-M."/>
        </authorList>
    </citation>
    <scope>NUCLEOTIDE SEQUENCE</scope>
    <source>
        <strain evidence="5">AT0</strain>
        <tissue evidence="5">Leaf</tissue>
    </source>
</reference>
<dbReference type="FunFam" id="1.50.10.160:FF:000001">
    <property type="entry name" value="Ent-copalyl diphosphate synthase"/>
    <property type="match status" value="1"/>
</dbReference>
<keyword evidence="2" id="KW-0479">Metal-binding</keyword>
<dbReference type="Gene3D" id="1.50.10.160">
    <property type="match status" value="1"/>
</dbReference>
<dbReference type="FunFam" id="1.50.10.130:FF:000002">
    <property type="entry name" value="Ent-copalyl diphosphate synthase, chloroplastic"/>
    <property type="match status" value="1"/>
</dbReference>
<accession>A0A978UQS2</accession>
<organism evidence="5 6">
    <name type="scientific">Ziziphus jujuba var. spinosa</name>
    <dbReference type="NCBI Taxonomy" id="714518"/>
    <lineage>
        <taxon>Eukaryota</taxon>
        <taxon>Viridiplantae</taxon>
        <taxon>Streptophyta</taxon>
        <taxon>Embryophyta</taxon>
        <taxon>Tracheophyta</taxon>
        <taxon>Spermatophyta</taxon>
        <taxon>Magnoliopsida</taxon>
        <taxon>eudicotyledons</taxon>
        <taxon>Gunneridae</taxon>
        <taxon>Pentapetalae</taxon>
        <taxon>rosids</taxon>
        <taxon>fabids</taxon>
        <taxon>Rosales</taxon>
        <taxon>Rhamnaceae</taxon>
        <taxon>Paliureae</taxon>
        <taxon>Ziziphus</taxon>
    </lineage>
</organism>
<evidence type="ECO:0000256" key="3">
    <source>
        <dbReference type="ARBA" id="ARBA00022842"/>
    </source>
</evidence>
<dbReference type="InterPro" id="IPR008930">
    <property type="entry name" value="Terpenoid_cyclase/PrenylTrfase"/>
</dbReference>
<dbReference type="Gene3D" id="1.10.600.10">
    <property type="entry name" value="Farnesyl Diphosphate Synthase"/>
    <property type="match status" value="1"/>
</dbReference>
<name>A0A978UQS2_ZIZJJ</name>
<dbReference type="GO" id="GO:0009686">
    <property type="term" value="P:gibberellin biosynthetic process"/>
    <property type="evidence" value="ECO:0007669"/>
    <property type="project" value="TreeGrafter"/>
</dbReference>
<evidence type="ECO:0000313" key="6">
    <source>
        <dbReference type="Proteomes" id="UP000813462"/>
    </source>
</evidence>
<evidence type="ECO:0000256" key="2">
    <source>
        <dbReference type="ARBA" id="ARBA00022723"/>
    </source>
</evidence>
<dbReference type="Pfam" id="PF01397">
    <property type="entry name" value="Terpene_synth"/>
    <property type="match status" value="1"/>
</dbReference>
<dbReference type="GO" id="GO:0009507">
    <property type="term" value="C:chloroplast"/>
    <property type="evidence" value="ECO:0007669"/>
    <property type="project" value="TreeGrafter"/>
</dbReference>
<protein>
    <recommendedName>
        <fullName evidence="4">Terpene synthase N-terminal domain-containing protein</fullName>
    </recommendedName>
</protein>
<dbReference type="Gene3D" id="1.50.10.130">
    <property type="entry name" value="Terpene synthase, N-terminal domain"/>
    <property type="match status" value="1"/>
</dbReference>
<dbReference type="GO" id="GO:0000287">
    <property type="term" value="F:magnesium ion binding"/>
    <property type="evidence" value="ECO:0007669"/>
    <property type="project" value="TreeGrafter"/>
</dbReference>
<dbReference type="PANTHER" id="PTHR31739:SF4">
    <property type="entry name" value="ENT-COPALYL DIPHOSPHATE SYNTHASE, CHLOROPLASTIC"/>
    <property type="match status" value="1"/>
</dbReference>
<dbReference type="SUPFAM" id="SSF48239">
    <property type="entry name" value="Terpenoid cyclases/Protein prenyltransferases"/>
    <property type="match status" value="2"/>
</dbReference>
<dbReference type="InterPro" id="IPR036965">
    <property type="entry name" value="Terpene_synth_N_sf"/>
</dbReference>
<dbReference type="AlphaFoldDB" id="A0A978UQS2"/>